<dbReference type="InterPro" id="IPR008756">
    <property type="entry name" value="Peptidase_M56"/>
</dbReference>
<protein>
    <submittedName>
        <fullName evidence="4">Bla regulator protein BlaR1</fullName>
    </submittedName>
</protein>
<feature type="transmembrane region" description="Helical" evidence="2">
    <location>
        <begin position="92"/>
        <end position="114"/>
    </location>
</feature>
<dbReference type="EMBL" id="JAVLVU010000001">
    <property type="protein sequence ID" value="MDT3403162.1"/>
    <property type="molecule type" value="Genomic_DNA"/>
</dbReference>
<sequence length="510" mass="58644">MINYLISFTLCSALLYAVYALLLQNKVIYGFNRFYLLFSICFSLVVPLVTVEQAVPAAQNMIKEQVANFKDDMLTVIEGTSPQTEVKPKTNYGIYACVCIYILIATCLLVKFAVNMLKLTRLIKANERIAYNKSTLVLINDSIAPHSFLNYIFLNKDDYYSGRISNDILKHEQAHISQRHSIDILWIELLQAISWFNPVLILYRRAIRLNHEFLADAAVLRQKGDVKAYQHLLLHQFSQTNGLAIASSFNYSNTKKRLIMMTMNTSKGASVIARGTAFAVLTGAFMLFCQKTQAFQQVEVQPVKQKSETRKHPEKQENKSTKPIHLRFSKYHHTKEGVSEELLNEYAAIASKYKSLPIDRNKLSATISDDKARMEKIFRQMSIEQQYAQKIGFMFPSPKIGKKAPTSAQFSSWKNSKMYGVWINDRHVNNSVLDDYKAADFNLVFVSRLMPNAINYKNYKYQVDLMTVDAYQEYLNKPQPEYLMYYSYRPVTIPSLNPAVTFPKPRKSQL</sequence>
<accession>A0ABU3GW13</accession>
<feature type="region of interest" description="Disordered" evidence="1">
    <location>
        <begin position="300"/>
        <end position="321"/>
    </location>
</feature>
<keyword evidence="2" id="KW-0472">Membrane</keyword>
<dbReference type="PANTHER" id="PTHR34978:SF3">
    <property type="entry name" value="SLR0241 PROTEIN"/>
    <property type="match status" value="1"/>
</dbReference>
<feature type="compositionally biased region" description="Basic and acidic residues" evidence="1">
    <location>
        <begin position="305"/>
        <end position="320"/>
    </location>
</feature>
<dbReference type="PANTHER" id="PTHR34978">
    <property type="entry name" value="POSSIBLE SENSOR-TRANSDUCER PROTEIN BLAR"/>
    <property type="match status" value="1"/>
</dbReference>
<dbReference type="CDD" id="cd07341">
    <property type="entry name" value="M56_BlaR1_MecR1_like"/>
    <property type="match status" value="1"/>
</dbReference>
<evidence type="ECO:0000313" key="4">
    <source>
        <dbReference type="EMBL" id="MDT3403162.1"/>
    </source>
</evidence>
<reference evidence="5" key="1">
    <citation type="submission" date="2023-07" db="EMBL/GenBank/DDBJ databases">
        <title>Functional and genomic diversity of the sorghum phyllosphere microbiome.</title>
        <authorList>
            <person name="Shade A."/>
        </authorList>
    </citation>
    <scope>NUCLEOTIDE SEQUENCE [LARGE SCALE GENOMIC DNA]</scope>
    <source>
        <strain evidence="5">SORGH_AS_0422</strain>
    </source>
</reference>
<evidence type="ECO:0000259" key="3">
    <source>
        <dbReference type="Pfam" id="PF05569"/>
    </source>
</evidence>
<evidence type="ECO:0000256" key="2">
    <source>
        <dbReference type="SAM" id="Phobius"/>
    </source>
</evidence>
<name>A0ABU3GW13_9SPHI</name>
<keyword evidence="2" id="KW-0812">Transmembrane</keyword>
<feature type="transmembrane region" description="Helical" evidence="2">
    <location>
        <begin position="271"/>
        <end position="288"/>
    </location>
</feature>
<comment type="caution">
    <text evidence="4">The sequence shown here is derived from an EMBL/GenBank/DDBJ whole genome shotgun (WGS) entry which is preliminary data.</text>
</comment>
<keyword evidence="2" id="KW-1133">Transmembrane helix</keyword>
<dbReference type="RefSeq" id="WP_311949948.1">
    <property type="nucleotide sequence ID" value="NZ_JAVLVU010000001.1"/>
</dbReference>
<dbReference type="Proteomes" id="UP001258315">
    <property type="component" value="Unassembled WGS sequence"/>
</dbReference>
<keyword evidence="5" id="KW-1185">Reference proteome</keyword>
<evidence type="ECO:0000313" key="5">
    <source>
        <dbReference type="Proteomes" id="UP001258315"/>
    </source>
</evidence>
<proteinExistence type="predicted"/>
<feature type="domain" description="Peptidase M56" evidence="3">
    <location>
        <begin position="34"/>
        <end position="260"/>
    </location>
</feature>
<dbReference type="InterPro" id="IPR052173">
    <property type="entry name" value="Beta-lactam_resp_regulator"/>
</dbReference>
<evidence type="ECO:0000256" key="1">
    <source>
        <dbReference type="SAM" id="MobiDB-lite"/>
    </source>
</evidence>
<dbReference type="Pfam" id="PF05569">
    <property type="entry name" value="Peptidase_M56"/>
    <property type="match status" value="1"/>
</dbReference>
<feature type="transmembrane region" description="Helical" evidence="2">
    <location>
        <begin position="6"/>
        <end position="22"/>
    </location>
</feature>
<gene>
    <name evidence="4" type="ORF">QE417_002234</name>
</gene>
<feature type="transmembrane region" description="Helical" evidence="2">
    <location>
        <begin position="34"/>
        <end position="51"/>
    </location>
</feature>
<organism evidence="4 5">
    <name type="scientific">Mucilaginibacter terrae</name>
    <dbReference type="NCBI Taxonomy" id="1955052"/>
    <lineage>
        <taxon>Bacteria</taxon>
        <taxon>Pseudomonadati</taxon>
        <taxon>Bacteroidota</taxon>
        <taxon>Sphingobacteriia</taxon>
        <taxon>Sphingobacteriales</taxon>
        <taxon>Sphingobacteriaceae</taxon>
        <taxon>Mucilaginibacter</taxon>
    </lineage>
</organism>